<gene>
    <name evidence="2" type="ORF">HPS56_00115</name>
</gene>
<keyword evidence="1" id="KW-0472">Membrane</keyword>
<protein>
    <submittedName>
        <fullName evidence="2">Chain-length determining protein</fullName>
    </submittedName>
</protein>
<evidence type="ECO:0000313" key="3">
    <source>
        <dbReference type="Proteomes" id="UP000714420"/>
    </source>
</evidence>
<dbReference type="EMBL" id="JABKKF010000001">
    <property type="protein sequence ID" value="NPD90775.1"/>
    <property type="molecule type" value="Genomic_DNA"/>
</dbReference>
<evidence type="ECO:0000313" key="2">
    <source>
        <dbReference type="EMBL" id="NPD90775.1"/>
    </source>
</evidence>
<proteinExistence type="predicted"/>
<reference evidence="2 3" key="1">
    <citation type="submission" date="2020-05" db="EMBL/GenBank/DDBJ databases">
        <title>Distinct polysaccharide utilization as determinants for interspecies competition between intestinal Prevotella spp.</title>
        <authorList>
            <person name="Galvez E.J.C."/>
            <person name="Iljazovic A."/>
            <person name="Strowig T."/>
        </authorList>
    </citation>
    <scope>NUCLEOTIDE SEQUENCE [LARGE SCALE GENOMIC DNA]</scope>
    <source>
        <strain evidence="2 3">PMUR</strain>
    </source>
</reference>
<feature type="transmembrane region" description="Helical" evidence="1">
    <location>
        <begin position="324"/>
        <end position="344"/>
    </location>
</feature>
<dbReference type="RefSeq" id="WP_172271968.1">
    <property type="nucleotide sequence ID" value="NZ_CASGMU010000015.1"/>
</dbReference>
<keyword evidence="1" id="KW-0812">Transmembrane</keyword>
<feature type="transmembrane region" description="Helical" evidence="1">
    <location>
        <begin position="26"/>
        <end position="48"/>
    </location>
</feature>
<name>A0ABX2AKT2_9BACT</name>
<comment type="caution">
    <text evidence="2">The sequence shown here is derived from an EMBL/GenBank/DDBJ whole genome shotgun (WGS) entry which is preliminary data.</text>
</comment>
<dbReference type="Proteomes" id="UP000714420">
    <property type="component" value="Unassembled WGS sequence"/>
</dbReference>
<organism evidence="2 3">
    <name type="scientific">Xylanibacter muris</name>
    <dbReference type="NCBI Taxonomy" id="2736290"/>
    <lineage>
        <taxon>Bacteria</taxon>
        <taxon>Pseudomonadati</taxon>
        <taxon>Bacteroidota</taxon>
        <taxon>Bacteroidia</taxon>
        <taxon>Bacteroidales</taxon>
        <taxon>Prevotellaceae</taxon>
        <taxon>Xylanibacter</taxon>
    </lineage>
</organism>
<keyword evidence="1" id="KW-1133">Transmembrane helix</keyword>
<accession>A0ABX2AKT2</accession>
<evidence type="ECO:0000256" key="1">
    <source>
        <dbReference type="SAM" id="Phobius"/>
    </source>
</evidence>
<dbReference type="PANTHER" id="PTHR32309">
    <property type="entry name" value="TYROSINE-PROTEIN KINASE"/>
    <property type="match status" value="1"/>
</dbReference>
<dbReference type="PANTHER" id="PTHR32309:SF13">
    <property type="entry name" value="FERRIC ENTEROBACTIN TRANSPORT PROTEIN FEPE"/>
    <property type="match status" value="1"/>
</dbReference>
<sequence length="354" mass="39495">MEKTKETREIDLISAATTVLKERKPLAISVAAGMVLGVIIALSTPRIYTSDVVLAPELSAGGLGLSGNLADMASSFGIDLGNTGKNMDAIYPEIYPEILTSNDFIQTLFTVPVRLKKDDTERTYFNHLAKDTRMAFWQYPKVWLAEMMKPKDTVGKPGGKVDPFKISRTEDDMCKAISQSIGCAVDKKTSVITISVTDQDPLVAAIMADTLQKRLQNYITAYRTKKARIDFDYYAGLHSDAKAKYQKAQNAYASYCDANQDVQLEVYRARRDELENDMQTAFTLMNQMAVQMQSAKAKIQERTPAYTVIKSAKMPYKASGMSKMMIVIMTVFLAVMADAAWVLFMRDLLGKRKE</sequence>
<dbReference type="InterPro" id="IPR050445">
    <property type="entry name" value="Bact_polysacc_biosynth/exp"/>
</dbReference>
<keyword evidence="3" id="KW-1185">Reference proteome</keyword>